<dbReference type="AlphaFoldDB" id="A0A3A8P893"/>
<feature type="domain" description="5'-Nucleotidase C-terminal" evidence="4">
    <location>
        <begin position="605"/>
        <end position="760"/>
    </location>
</feature>
<dbReference type="InterPro" id="IPR008334">
    <property type="entry name" value="5'-Nucleotdase_C"/>
</dbReference>
<dbReference type="GO" id="GO:0008768">
    <property type="term" value="F:UDP-sugar diphosphatase activity"/>
    <property type="evidence" value="ECO:0007669"/>
    <property type="project" value="TreeGrafter"/>
</dbReference>
<dbReference type="InterPro" id="IPR004843">
    <property type="entry name" value="Calcineurin-like_PHP"/>
</dbReference>
<proteinExistence type="predicted"/>
<dbReference type="Pfam" id="PF11697">
    <property type="entry name" value="DUF3293"/>
    <property type="match status" value="1"/>
</dbReference>
<comment type="caution">
    <text evidence="5">The sequence shown here is derived from an EMBL/GenBank/DDBJ whole genome shotgun (WGS) entry which is preliminary data.</text>
</comment>
<evidence type="ECO:0000256" key="1">
    <source>
        <dbReference type="ARBA" id="ARBA00022729"/>
    </source>
</evidence>
<dbReference type="Pfam" id="PF00149">
    <property type="entry name" value="Metallophos"/>
    <property type="match status" value="1"/>
</dbReference>
<gene>
    <name evidence="5" type="ORF">D7V93_27660</name>
</gene>
<dbReference type="InterPro" id="IPR021710">
    <property type="entry name" value="DUF3293"/>
</dbReference>
<dbReference type="PRINTS" id="PR01607">
    <property type="entry name" value="APYRASEFAMLY"/>
</dbReference>
<evidence type="ECO:0000259" key="4">
    <source>
        <dbReference type="Pfam" id="PF02872"/>
    </source>
</evidence>
<dbReference type="PANTHER" id="PTHR11575">
    <property type="entry name" value="5'-NUCLEOTIDASE-RELATED"/>
    <property type="match status" value="1"/>
</dbReference>
<dbReference type="Gene3D" id="3.60.21.10">
    <property type="match status" value="1"/>
</dbReference>
<evidence type="ECO:0000256" key="2">
    <source>
        <dbReference type="SAM" id="MobiDB-lite"/>
    </source>
</evidence>
<dbReference type="InterPro" id="IPR036907">
    <property type="entry name" value="5'-Nucleotdase_C_sf"/>
</dbReference>
<dbReference type="GO" id="GO:0009166">
    <property type="term" value="P:nucleotide catabolic process"/>
    <property type="evidence" value="ECO:0007669"/>
    <property type="project" value="InterPro"/>
</dbReference>
<dbReference type="SUPFAM" id="SSF55816">
    <property type="entry name" value="5'-nucleotidase (syn. UDP-sugar hydrolase), C-terminal domain"/>
    <property type="match status" value="1"/>
</dbReference>
<dbReference type="Gene3D" id="3.90.780.10">
    <property type="entry name" value="5'-Nucleotidase, C-terminal domain"/>
    <property type="match status" value="1"/>
</dbReference>
<evidence type="ECO:0000313" key="6">
    <source>
        <dbReference type="Proteomes" id="UP000272888"/>
    </source>
</evidence>
<dbReference type="Pfam" id="PF02872">
    <property type="entry name" value="5_nucleotid_C"/>
    <property type="match status" value="1"/>
</dbReference>
<reference evidence="6" key="1">
    <citation type="submission" date="2018-09" db="EMBL/GenBank/DDBJ databases">
        <authorList>
            <person name="Livingstone P.G."/>
            <person name="Whitworth D.E."/>
        </authorList>
    </citation>
    <scope>NUCLEOTIDE SEQUENCE [LARGE SCALE GENOMIC DNA]</scope>
    <source>
        <strain evidence="6">CA051B</strain>
    </source>
</reference>
<dbReference type="InterPro" id="IPR006179">
    <property type="entry name" value="5_nucleotidase/apyrase"/>
</dbReference>
<accession>A0A3A8P893</accession>
<dbReference type="GO" id="GO:0030288">
    <property type="term" value="C:outer membrane-bounded periplasmic space"/>
    <property type="evidence" value="ECO:0007669"/>
    <property type="project" value="TreeGrafter"/>
</dbReference>
<feature type="domain" description="Calcineurin-like phosphoesterase" evidence="3">
    <location>
        <begin position="273"/>
        <end position="528"/>
    </location>
</feature>
<organism evidence="5 6">
    <name type="scientific">Corallococcus llansteffanensis</name>
    <dbReference type="NCBI Taxonomy" id="2316731"/>
    <lineage>
        <taxon>Bacteria</taxon>
        <taxon>Pseudomonadati</taxon>
        <taxon>Myxococcota</taxon>
        <taxon>Myxococcia</taxon>
        <taxon>Myxococcales</taxon>
        <taxon>Cystobacterineae</taxon>
        <taxon>Myxococcaceae</taxon>
        <taxon>Corallococcus</taxon>
    </lineage>
</organism>
<dbReference type="SUPFAM" id="SSF56300">
    <property type="entry name" value="Metallo-dependent phosphatases"/>
    <property type="match status" value="1"/>
</dbReference>
<feature type="compositionally biased region" description="Polar residues" evidence="2">
    <location>
        <begin position="258"/>
        <end position="268"/>
    </location>
</feature>
<sequence>MHDGAGLEGLHLARGHREWAFLTAWNPGSRPRGKEENQREQERLTSQLVAGGWVVAPAIGEAEDCSWSEQSLFIPGLPRAEAERFGRAHGQVAVLVGRTGGPAELLLCGNEAPPSAPEYGRQPQTRVETKSGRELHRAAMKSRHRPRTRVGSPSLFVGVPSMPQATPRSSLLGARPSVFLLAGAFVTGMFLFAQGGCGGDECQDAADCREDKGPPASNTEWVCEDKRCEQHSVQVPPPDSGTDAGTPDAGTPDAGTPDSGTPDSGPTTVSVQVLAFNDFHGQLEEPAGQILTGVAPDGGPVRVNAGGVTYFARHIAALRATNPNTVVVAAGDLIGASPLLSGLFHDEPTVEAMNLIGLDLVAVGNHEFDEGSTELLRMQSGGCHPVDGCLDGDGFPGAKFKFLAANVATGVDRTLFPRYDVREFEGVKVAFIGMTLENTPESVIPTGVAGLTFKDEVQTVNALVPELRRQGVEAIIVVVHQGGIPTSGSLVNECKGAGADGLISGAIVGMAKGLNDAVDVIVSGHTHQAYNCVIDGKVVTSASSMGQLVTDIDLTLSKATGDVVEARANNVIVTRDVQEVGAVKELVTKYQELVTPRANRVIGWVSQTLRTQTDSAGQSTLGFVIADSQLEATKPANLGGAQVAFMNPGGMRAGIAQGEVTYGEAFTTQPFGNSLVTLTLTGAQIEQLLERQWRPSGATLMLLPSAGFTYAFSASAPIGSRVDPASIRINGVPVSLTAEYRVTANNYLASGGDGFPVFAEGTNRLGGAVDSDALEAYLKAHSSMASPLPAPALNRITMLP</sequence>
<evidence type="ECO:0000259" key="3">
    <source>
        <dbReference type="Pfam" id="PF00149"/>
    </source>
</evidence>
<dbReference type="EMBL" id="RAWB01000349">
    <property type="protein sequence ID" value="RKH52717.1"/>
    <property type="molecule type" value="Genomic_DNA"/>
</dbReference>
<dbReference type="RefSeq" id="WP_120646242.1">
    <property type="nucleotide sequence ID" value="NZ_RAWB01000349.1"/>
</dbReference>
<keyword evidence="6" id="KW-1185">Reference proteome</keyword>
<evidence type="ECO:0000313" key="5">
    <source>
        <dbReference type="EMBL" id="RKH52717.1"/>
    </source>
</evidence>
<keyword evidence="1" id="KW-0732">Signal</keyword>
<feature type="region of interest" description="Disordered" evidence="2">
    <location>
        <begin position="229"/>
        <end position="268"/>
    </location>
</feature>
<dbReference type="Proteomes" id="UP000272888">
    <property type="component" value="Unassembled WGS sequence"/>
</dbReference>
<name>A0A3A8P893_9BACT</name>
<dbReference type="GO" id="GO:0008253">
    <property type="term" value="F:5'-nucleotidase activity"/>
    <property type="evidence" value="ECO:0007669"/>
    <property type="project" value="TreeGrafter"/>
</dbReference>
<protein>
    <submittedName>
        <fullName evidence="5">DUF3293 domain-containing protein</fullName>
    </submittedName>
</protein>
<dbReference type="PANTHER" id="PTHR11575:SF24">
    <property type="entry name" value="5'-NUCLEOTIDASE"/>
    <property type="match status" value="1"/>
</dbReference>
<dbReference type="InterPro" id="IPR029052">
    <property type="entry name" value="Metallo-depent_PP-like"/>
</dbReference>